<dbReference type="RefSeq" id="WP_151700339.1">
    <property type="nucleotide sequence ID" value="NZ_CP031223.1"/>
</dbReference>
<sequence length="102" mass="11772">MNNSRGFSLPETIVSLSVIFLIATTLLPLLSNMATQLEEKRRKYHSSIVMHEGIKMHIAENILGGKMHMDNLLYTFEIDEEQICVNYEGMREEKYNCLSISF</sequence>
<evidence type="ECO:0000256" key="2">
    <source>
        <dbReference type="ARBA" id="ARBA00023287"/>
    </source>
</evidence>
<name>A0A5J6SNB4_9BACI</name>
<gene>
    <name evidence="4" type="ORF">PB01_11650</name>
</gene>
<dbReference type="GO" id="GO:0030420">
    <property type="term" value="P:establishment of competence for transformation"/>
    <property type="evidence" value="ECO:0007669"/>
    <property type="project" value="UniProtKB-KW"/>
</dbReference>
<organism evidence="4 5">
    <name type="scientific">Psychrobacillus glaciei</name>
    <dbReference type="NCBI Taxonomy" id="2283160"/>
    <lineage>
        <taxon>Bacteria</taxon>
        <taxon>Bacillati</taxon>
        <taxon>Bacillota</taxon>
        <taxon>Bacilli</taxon>
        <taxon>Bacillales</taxon>
        <taxon>Bacillaceae</taxon>
        <taxon>Psychrobacillus</taxon>
    </lineage>
</organism>
<keyword evidence="3" id="KW-0812">Transmembrane</keyword>
<dbReference type="OrthoDB" id="2453442at2"/>
<keyword evidence="3" id="KW-0472">Membrane</keyword>
<dbReference type="KEGG" id="psyo:PB01_11650"/>
<reference evidence="4 5" key="1">
    <citation type="submission" date="2018-07" db="EMBL/GenBank/DDBJ databases">
        <title>Complete genome sequence of Psychrobacillus sp. PB01, isolated from iceberg, and comparative genome analysis of Psychrobacillus strains.</title>
        <authorList>
            <person name="Lee P.C."/>
        </authorList>
    </citation>
    <scope>NUCLEOTIDE SEQUENCE [LARGE SCALE GENOMIC DNA]</scope>
    <source>
        <strain evidence="4 5">PB01</strain>
    </source>
</reference>
<evidence type="ECO:0000313" key="4">
    <source>
        <dbReference type="EMBL" id="QFF99426.1"/>
    </source>
</evidence>
<evidence type="ECO:0000256" key="1">
    <source>
        <dbReference type="ARBA" id="ARBA00004241"/>
    </source>
</evidence>
<dbReference type="Proteomes" id="UP000325517">
    <property type="component" value="Chromosome"/>
</dbReference>
<dbReference type="PROSITE" id="PS00409">
    <property type="entry name" value="PROKAR_NTER_METHYL"/>
    <property type="match status" value="1"/>
</dbReference>
<feature type="transmembrane region" description="Helical" evidence="3">
    <location>
        <begin position="12"/>
        <end position="34"/>
    </location>
</feature>
<keyword evidence="2" id="KW-0178">Competence</keyword>
<dbReference type="GO" id="GO:0009986">
    <property type="term" value="C:cell surface"/>
    <property type="evidence" value="ECO:0007669"/>
    <property type="project" value="UniProtKB-SubCell"/>
</dbReference>
<protein>
    <submittedName>
        <fullName evidence="4">Type II secretion system protein</fullName>
    </submittedName>
</protein>
<keyword evidence="5" id="KW-1185">Reference proteome</keyword>
<accession>A0A5J6SNB4</accession>
<keyword evidence="3" id="KW-1133">Transmembrane helix</keyword>
<comment type="subcellular location">
    <subcellularLocation>
        <location evidence="1">Cell surface</location>
    </subcellularLocation>
</comment>
<dbReference type="EMBL" id="CP031223">
    <property type="protein sequence ID" value="QFF99426.1"/>
    <property type="molecule type" value="Genomic_DNA"/>
</dbReference>
<proteinExistence type="predicted"/>
<dbReference type="AlphaFoldDB" id="A0A5J6SNB4"/>
<evidence type="ECO:0000313" key="5">
    <source>
        <dbReference type="Proteomes" id="UP000325517"/>
    </source>
</evidence>
<dbReference type="InterPro" id="IPR012902">
    <property type="entry name" value="N_methyl_site"/>
</dbReference>
<evidence type="ECO:0000256" key="3">
    <source>
        <dbReference type="SAM" id="Phobius"/>
    </source>
</evidence>